<dbReference type="CDD" id="cd12797">
    <property type="entry name" value="M23_peptidase"/>
    <property type="match status" value="1"/>
</dbReference>
<feature type="region of interest" description="Disordered" evidence="1">
    <location>
        <begin position="195"/>
        <end position="214"/>
    </location>
</feature>
<dbReference type="InterPro" id="IPR016047">
    <property type="entry name" value="M23ase_b-sheet_dom"/>
</dbReference>
<evidence type="ECO:0000259" key="2">
    <source>
        <dbReference type="Pfam" id="PF01551"/>
    </source>
</evidence>
<dbReference type="InterPro" id="IPR050570">
    <property type="entry name" value="Cell_wall_metabolism_enzyme"/>
</dbReference>
<reference evidence="3" key="1">
    <citation type="journal article" date="2015" name="Nature">
        <title>Complex archaea that bridge the gap between prokaryotes and eukaryotes.</title>
        <authorList>
            <person name="Spang A."/>
            <person name="Saw J.H."/>
            <person name="Jorgensen S.L."/>
            <person name="Zaremba-Niedzwiedzka K."/>
            <person name="Martijn J."/>
            <person name="Lind A.E."/>
            <person name="van Eijk R."/>
            <person name="Schleper C."/>
            <person name="Guy L."/>
            <person name="Ettema T.J."/>
        </authorList>
    </citation>
    <scope>NUCLEOTIDE SEQUENCE</scope>
</reference>
<evidence type="ECO:0000256" key="1">
    <source>
        <dbReference type="SAM" id="MobiDB-lite"/>
    </source>
</evidence>
<dbReference type="PANTHER" id="PTHR21666:SF270">
    <property type="entry name" value="MUREIN HYDROLASE ACTIVATOR ENVC"/>
    <property type="match status" value="1"/>
</dbReference>
<dbReference type="Gene3D" id="2.70.70.10">
    <property type="entry name" value="Glucose Permease (Domain IIA)"/>
    <property type="match status" value="1"/>
</dbReference>
<protein>
    <recommendedName>
        <fullName evidence="2">M23ase beta-sheet core domain-containing protein</fullName>
    </recommendedName>
</protein>
<feature type="domain" description="M23ase beta-sheet core" evidence="2">
    <location>
        <begin position="27"/>
        <end position="115"/>
    </location>
</feature>
<accession>A0A0F9DXT2</accession>
<sequence>MQFIWPLETHTISRNFYYLSSIYIGGQHGAIDIPANIGTPIKVVAAGRVTKASHNDISGYYVEVAHADGWVTNYRHLVEQAPVSVGAGVSQGQIIGKVGSTGWSTGPHLHFDLWNSIKQSPEAMYKGNIFAHDPELYLGEEYEMTEDEIRAITRDEMFKVVFEARSTDGVPTSGKRSLKVWANTAEQARKAIEAHEAKHDGGGGLKRGDTVILS</sequence>
<dbReference type="GO" id="GO:0004222">
    <property type="term" value="F:metalloendopeptidase activity"/>
    <property type="evidence" value="ECO:0007669"/>
    <property type="project" value="TreeGrafter"/>
</dbReference>
<dbReference type="Pfam" id="PF01551">
    <property type="entry name" value="Peptidase_M23"/>
    <property type="match status" value="1"/>
</dbReference>
<dbReference type="InterPro" id="IPR011055">
    <property type="entry name" value="Dup_hybrid_motif"/>
</dbReference>
<comment type="caution">
    <text evidence="3">The sequence shown here is derived from an EMBL/GenBank/DDBJ whole genome shotgun (WGS) entry which is preliminary data.</text>
</comment>
<organism evidence="3">
    <name type="scientific">marine sediment metagenome</name>
    <dbReference type="NCBI Taxonomy" id="412755"/>
    <lineage>
        <taxon>unclassified sequences</taxon>
        <taxon>metagenomes</taxon>
        <taxon>ecological metagenomes</taxon>
    </lineage>
</organism>
<dbReference type="SUPFAM" id="SSF51261">
    <property type="entry name" value="Duplicated hybrid motif"/>
    <property type="match status" value="1"/>
</dbReference>
<proteinExistence type="predicted"/>
<dbReference type="PANTHER" id="PTHR21666">
    <property type="entry name" value="PEPTIDASE-RELATED"/>
    <property type="match status" value="1"/>
</dbReference>
<evidence type="ECO:0000313" key="3">
    <source>
        <dbReference type="EMBL" id="KKL58631.1"/>
    </source>
</evidence>
<dbReference type="EMBL" id="LAZR01029755">
    <property type="protein sequence ID" value="KKL58631.1"/>
    <property type="molecule type" value="Genomic_DNA"/>
</dbReference>
<name>A0A0F9DXT2_9ZZZZ</name>
<gene>
    <name evidence="3" type="ORF">LCGC14_2223440</name>
</gene>
<dbReference type="AlphaFoldDB" id="A0A0F9DXT2"/>